<keyword evidence="6" id="KW-0560">Oxidoreductase</keyword>
<dbReference type="NCBIfam" id="NF008275">
    <property type="entry name" value="PRK11053.1"/>
    <property type="match status" value="1"/>
</dbReference>
<proteinExistence type="inferred from homology"/>
<comment type="cofactor">
    <cofactor evidence="1">
        <name>FMN</name>
        <dbReference type="ChEBI" id="CHEBI:58210"/>
    </cofactor>
</comment>
<dbReference type="SUPFAM" id="SSF55469">
    <property type="entry name" value="FMN-dependent nitroreductase-like"/>
    <property type="match status" value="1"/>
</dbReference>
<comment type="similarity">
    <text evidence="2">Belongs to the nitroreductase family.</text>
</comment>
<evidence type="ECO:0000259" key="7">
    <source>
        <dbReference type="Pfam" id="PF00881"/>
    </source>
</evidence>
<dbReference type="PANTHER" id="PTHR43673">
    <property type="entry name" value="NAD(P)H NITROREDUCTASE YDGI-RELATED"/>
    <property type="match status" value="1"/>
</dbReference>
<dbReference type="Gene3D" id="3.40.109.10">
    <property type="entry name" value="NADH Oxidase"/>
    <property type="match status" value="1"/>
</dbReference>
<gene>
    <name evidence="8" type="ORF">ZRA01_30800</name>
</gene>
<reference evidence="8 9" key="1">
    <citation type="submission" date="2019-06" db="EMBL/GenBank/DDBJ databases">
        <title>Whole genome shotgun sequence of Zoogloea ramigera NBRC 15342.</title>
        <authorList>
            <person name="Hosoyama A."/>
            <person name="Uohara A."/>
            <person name="Ohji S."/>
            <person name="Ichikawa N."/>
        </authorList>
    </citation>
    <scope>NUCLEOTIDE SEQUENCE [LARGE SCALE GENOMIC DNA]</scope>
    <source>
        <strain evidence="8 9">NBRC 15342</strain>
    </source>
</reference>
<sequence length="217" mass="24172">MDISRISQTRHTAKAFDPTRQIPDETIEKLRTLLRNAPSSVNSQPWHFLIASTPAGRARIAKATQGSFTYNEAKVRNASHVVVLCARKTLDDAHLSAVLDQEQADGRFATPEAMATQDKSRRFYVGLHQTELKDERYWIERQVYLALGTLLLGAGSLQIDACPMEGFDAQLLDAELGLAERGLTSVVLVALGYRSEDDFNAKLPKSRLPETEIFTEL</sequence>
<dbReference type="PANTHER" id="PTHR43673:SF2">
    <property type="entry name" value="NITROREDUCTASE"/>
    <property type="match status" value="1"/>
</dbReference>
<accession>A0A4Y4D150</accession>
<dbReference type="RefSeq" id="WP_141353897.1">
    <property type="nucleotide sequence ID" value="NZ_BJNV01000061.1"/>
</dbReference>
<dbReference type="EMBL" id="BJNV01000061">
    <property type="protein sequence ID" value="GEC97007.1"/>
    <property type="molecule type" value="Genomic_DNA"/>
</dbReference>
<dbReference type="AlphaFoldDB" id="A0A4Y4D150"/>
<evidence type="ECO:0000256" key="2">
    <source>
        <dbReference type="ARBA" id="ARBA00007118"/>
    </source>
</evidence>
<dbReference type="InterPro" id="IPR000415">
    <property type="entry name" value="Nitroreductase-like"/>
</dbReference>
<evidence type="ECO:0000313" key="8">
    <source>
        <dbReference type="EMBL" id="GEC97007.1"/>
    </source>
</evidence>
<evidence type="ECO:0000313" key="9">
    <source>
        <dbReference type="Proteomes" id="UP000318422"/>
    </source>
</evidence>
<feature type="domain" description="Nitroreductase" evidence="7">
    <location>
        <begin position="9"/>
        <end position="193"/>
    </location>
</feature>
<comment type="caution">
    <text evidence="8">The sequence shown here is derived from an EMBL/GenBank/DDBJ whole genome shotgun (WGS) entry which is preliminary data.</text>
</comment>
<keyword evidence="3" id="KW-0285">Flavoprotein</keyword>
<organism evidence="8 9">
    <name type="scientific">Zoogloea ramigera</name>
    <dbReference type="NCBI Taxonomy" id="350"/>
    <lineage>
        <taxon>Bacteria</taxon>
        <taxon>Pseudomonadati</taxon>
        <taxon>Pseudomonadota</taxon>
        <taxon>Betaproteobacteria</taxon>
        <taxon>Rhodocyclales</taxon>
        <taxon>Zoogloeaceae</taxon>
        <taxon>Zoogloea</taxon>
    </lineage>
</organism>
<dbReference type="CDD" id="cd02149">
    <property type="entry name" value="NfsB-like"/>
    <property type="match status" value="1"/>
</dbReference>
<dbReference type="InterPro" id="IPR033878">
    <property type="entry name" value="NfsB-like"/>
</dbReference>
<dbReference type="InterPro" id="IPR029479">
    <property type="entry name" value="Nitroreductase"/>
</dbReference>
<evidence type="ECO:0000256" key="6">
    <source>
        <dbReference type="ARBA" id="ARBA00023002"/>
    </source>
</evidence>
<name>A0A4Y4D150_ZOORA</name>
<dbReference type="Proteomes" id="UP000318422">
    <property type="component" value="Unassembled WGS sequence"/>
</dbReference>
<keyword evidence="5" id="KW-0521">NADP</keyword>
<dbReference type="GO" id="GO:0016491">
    <property type="term" value="F:oxidoreductase activity"/>
    <property type="evidence" value="ECO:0007669"/>
    <property type="project" value="UniProtKB-KW"/>
</dbReference>
<protein>
    <submittedName>
        <fullName evidence="8">NAD(P)H nitroreductase</fullName>
    </submittedName>
</protein>
<dbReference type="OrthoDB" id="9809288at2"/>
<keyword evidence="9" id="KW-1185">Reference proteome</keyword>
<dbReference type="Pfam" id="PF00881">
    <property type="entry name" value="Nitroreductase"/>
    <property type="match status" value="1"/>
</dbReference>
<evidence type="ECO:0000256" key="1">
    <source>
        <dbReference type="ARBA" id="ARBA00001917"/>
    </source>
</evidence>
<evidence type="ECO:0000256" key="5">
    <source>
        <dbReference type="ARBA" id="ARBA00022857"/>
    </source>
</evidence>
<evidence type="ECO:0000256" key="3">
    <source>
        <dbReference type="ARBA" id="ARBA00022630"/>
    </source>
</evidence>
<keyword evidence="4" id="KW-0288">FMN</keyword>
<evidence type="ECO:0000256" key="4">
    <source>
        <dbReference type="ARBA" id="ARBA00022643"/>
    </source>
</evidence>